<proteinExistence type="predicted"/>
<evidence type="ECO:0000313" key="2">
    <source>
        <dbReference type="Proteomes" id="UP000050795"/>
    </source>
</evidence>
<reference evidence="2" key="1">
    <citation type="submission" date="2022-06" db="EMBL/GenBank/DDBJ databases">
        <authorList>
            <person name="Berger JAMES D."/>
            <person name="Berger JAMES D."/>
        </authorList>
    </citation>
    <scope>NUCLEOTIDE SEQUENCE [LARGE SCALE GENOMIC DNA]</scope>
</reference>
<dbReference type="WBParaSite" id="TREG1_125350.1">
    <property type="protein sequence ID" value="TREG1_125350.1"/>
    <property type="gene ID" value="TREG1_125350"/>
</dbReference>
<evidence type="ECO:0000256" key="1">
    <source>
        <dbReference type="SAM" id="Coils"/>
    </source>
</evidence>
<feature type="coiled-coil region" evidence="1">
    <location>
        <begin position="204"/>
        <end position="231"/>
    </location>
</feature>
<keyword evidence="2" id="KW-1185">Reference proteome</keyword>
<reference evidence="3" key="2">
    <citation type="submission" date="2023-11" db="UniProtKB">
        <authorList>
            <consortium name="WormBaseParasite"/>
        </authorList>
    </citation>
    <scope>IDENTIFICATION</scope>
</reference>
<evidence type="ECO:0000313" key="3">
    <source>
        <dbReference type="WBParaSite" id="TREG1_125350.1"/>
    </source>
</evidence>
<sequence length="266" mass="30520">MEFSSIPQNPKAVSGQLLRKFKSAMDISHDKRKEMQKSTHEAIELVEKRVEKDLHAEKTRLSTLLNAFYCKLDYYPNDDVQRKTNQLASLLSKIDCSSCSETKIKNGVSVYRNHYNNLNSSVVAMEKSCTSFQSLLEDVDKMEKDLERFSKEYRLSSDGMKSEMRSLQGIKKRHTKMSKSLSQQNKSLTKSIASTGRVIDHRVLVAWSKEIKELKERRAHLSERVDQYMGISVDTATAKKQLNDVLSELESIDSQMLKIMGLNAWN</sequence>
<accession>A0AA85J4B1</accession>
<organism evidence="2 3">
    <name type="scientific">Trichobilharzia regenti</name>
    <name type="common">Nasal bird schistosome</name>
    <dbReference type="NCBI Taxonomy" id="157069"/>
    <lineage>
        <taxon>Eukaryota</taxon>
        <taxon>Metazoa</taxon>
        <taxon>Spiralia</taxon>
        <taxon>Lophotrochozoa</taxon>
        <taxon>Platyhelminthes</taxon>
        <taxon>Trematoda</taxon>
        <taxon>Digenea</taxon>
        <taxon>Strigeidida</taxon>
        <taxon>Schistosomatoidea</taxon>
        <taxon>Schistosomatidae</taxon>
        <taxon>Trichobilharzia</taxon>
    </lineage>
</organism>
<dbReference type="AlphaFoldDB" id="A0AA85J4B1"/>
<name>A0AA85J4B1_TRIRE</name>
<keyword evidence="1" id="KW-0175">Coiled coil</keyword>
<dbReference type="Proteomes" id="UP000050795">
    <property type="component" value="Unassembled WGS sequence"/>
</dbReference>
<protein>
    <submittedName>
        <fullName evidence="3">Uncharacterized protein</fullName>
    </submittedName>
</protein>